<organism evidence="2">
    <name type="scientific">Thermomicrobium roseum</name>
    <dbReference type="NCBI Taxonomy" id="500"/>
    <lineage>
        <taxon>Bacteria</taxon>
        <taxon>Pseudomonadati</taxon>
        <taxon>Thermomicrobiota</taxon>
        <taxon>Thermomicrobia</taxon>
        <taxon>Thermomicrobiales</taxon>
        <taxon>Thermomicrobiaceae</taxon>
        <taxon>Thermomicrobium</taxon>
    </lineage>
</organism>
<name>A0A7C2B1S9_THERO</name>
<gene>
    <name evidence="2" type="ORF">ENP47_07250</name>
</gene>
<dbReference type="InterPro" id="IPR028098">
    <property type="entry name" value="Glyco_trans_4-like_N"/>
</dbReference>
<accession>A0A7C2B1S9</accession>
<feature type="domain" description="Glycosyltransferase subfamily 4-like N-terminal" evidence="1">
    <location>
        <begin position="17"/>
        <end position="169"/>
    </location>
</feature>
<dbReference type="CDD" id="cd03801">
    <property type="entry name" value="GT4_PimA-like"/>
    <property type="match status" value="1"/>
</dbReference>
<dbReference type="Pfam" id="PF13579">
    <property type="entry name" value="Glyco_trans_4_4"/>
    <property type="match status" value="1"/>
</dbReference>
<evidence type="ECO:0000259" key="1">
    <source>
        <dbReference type="Pfam" id="PF13579"/>
    </source>
</evidence>
<keyword evidence="2" id="KW-0808">Transferase</keyword>
<evidence type="ECO:0000313" key="2">
    <source>
        <dbReference type="EMBL" id="HEF65377.1"/>
    </source>
</evidence>
<proteinExistence type="predicted"/>
<protein>
    <submittedName>
        <fullName evidence="2">Glycosyltransferase</fullName>
    </submittedName>
</protein>
<dbReference type="AlphaFoldDB" id="A0A7C2B1S9"/>
<sequence>MAGRVLFVTGEYPPLRGGVGDYTQRLAQELVARGWAVEIATRQLPIQPSDGLPVRWQLTSWGRPLWQMLRELRRSGWRGILHLQYQAGAFDLQGRVALLPLLARPLPVVTTFHDTRVPYLFPKAGPLRQLALRLLARTSAAVVVTNAEDERELLRWGGLPQRLVRIPIGSNLPHPRDPAGARARVGLKPDQPVVAFFGFRSAEKGLATLVQALALCPEPRPTLLLLGGEQPDVPGAASEPAVPATPVPLPVLDLGYRPAQEVADLLAAADLVVLPFRRGASLRHGTLIAALSCGAAVVTTTPAEPALLAPLKASEHLRLVPPEDPQALARVLTEFLGSPQERARLRSGARAIAPCFAWERIVAAHLECYEAVLLRASLTD</sequence>
<dbReference type="PANTHER" id="PTHR12526">
    <property type="entry name" value="GLYCOSYLTRANSFERASE"/>
    <property type="match status" value="1"/>
</dbReference>
<dbReference type="Pfam" id="PF13692">
    <property type="entry name" value="Glyco_trans_1_4"/>
    <property type="match status" value="1"/>
</dbReference>
<reference evidence="2" key="1">
    <citation type="journal article" date="2020" name="mSystems">
        <title>Genome- and Community-Level Interaction Insights into Carbon Utilization and Element Cycling Functions of Hydrothermarchaeota in Hydrothermal Sediment.</title>
        <authorList>
            <person name="Zhou Z."/>
            <person name="Liu Y."/>
            <person name="Xu W."/>
            <person name="Pan J."/>
            <person name="Luo Z.H."/>
            <person name="Li M."/>
        </authorList>
    </citation>
    <scope>NUCLEOTIDE SEQUENCE [LARGE SCALE GENOMIC DNA]</scope>
    <source>
        <strain evidence="2">SpSt-222</strain>
    </source>
</reference>
<dbReference type="GO" id="GO:0016757">
    <property type="term" value="F:glycosyltransferase activity"/>
    <property type="evidence" value="ECO:0007669"/>
    <property type="project" value="TreeGrafter"/>
</dbReference>
<comment type="caution">
    <text evidence="2">The sequence shown here is derived from an EMBL/GenBank/DDBJ whole genome shotgun (WGS) entry which is preliminary data.</text>
</comment>
<dbReference type="EMBL" id="DSJL01000011">
    <property type="protein sequence ID" value="HEF65377.1"/>
    <property type="molecule type" value="Genomic_DNA"/>
</dbReference>
<dbReference type="SUPFAM" id="SSF53756">
    <property type="entry name" value="UDP-Glycosyltransferase/glycogen phosphorylase"/>
    <property type="match status" value="1"/>
</dbReference>
<dbReference type="Gene3D" id="3.40.50.2000">
    <property type="entry name" value="Glycogen Phosphorylase B"/>
    <property type="match status" value="2"/>
</dbReference>
<dbReference type="PANTHER" id="PTHR12526:SF638">
    <property type="entry name" value="SPORE COAT PROTEIN SA"/>
    <property type="match status" value="1"/>
</dbReference>